<reference evidence="2 3" key="1">
    <citation type="submission" date="2019-03" db="EMBL/GenBank/DDBJ databases">
        <title>Diversity of the mouse oral microbiome.</title>
        <authorList>
            <person name="Joseph S."/>
            <person name="Aduse-Opoku J."/>
            <person name="Curtis M."/>
            <person name="Wade W."/>
            <person name="Hashim A."/>
        </authorList>
    </citation>
    <scope>NUCLEOTIDE SEQUENCE [LARGE SCALE GENOMIC DNA]</scope>
    <source>
        <strain evidence="2 3">P11</strain>
    </source>
</reference>
<proteinExistence type="predicted"/>
<gene>
    <name evidence="2" type="ORF">E4T88_16045</name>
</gene>
<dbReference type="RefSeq" id="WP_135107216.1">
    <property type="nucleotide sequence ID" value="NZ_JADGKW010000007.1"/>
</dbReference>
<accession>A0A4Y9II83</accession>
<evidence type="ECO:0000256" key="1">
    <source>
        <dbReference type="SAM" id="MobiDB-lite"/>
    </source>
</evidence>
<dbReference type="AlphaFoldDB" id="A0A4Y9II83"/>
<dbReference type="EMBL" id="SPPK01000007">
    <property type="protein sequence ID" value="TFU86960.1"/>
    <property type="molecule type" value="Genomic_DNA"/>
</dbReference>
<name>A0A4Y9II83_9BACT</name>
<feature type="compositionally biased region" description="Polar residues" evidence="1">
    <location>
        <begin position="82"/>
        <end position="96"/>
    </location>
</feature>
<dbReference type="Proteomes" id="UP000298285">
    <property type="component" value="Unassembled WGS sequence"/>
</dbReference>
<feature type="region of interest" description="Disordered" evidence="1">
    <location>
        <begin position="82"/>
        <end position="109"/>
    </location>
</feature>
<evidence type="ECO:0000313" key="2">
    <source>
        <dbReference type="EMBL" id="TFU86960.1"/>
    </source>
</evidence>
<sequence length="109" mass="12252">MAGNNYAIFPATTLEHETDHATRAVKDPIGFSKDLIRYSDPTCKYKEEKRVIQGVEMHTAGMNGEIPYGSYRSSHFVLSVRVSSPTSNGRTPTIQNRKGRRYSVSPKFL</sequence>
<evidence type="ECO:0000313" key="3">
    <source>
        <dbReference type="Proteomes" id="UP000298285"/>
    </source>
</evidence>
<dbReference type="OrthoDB" id="1070988at2"/>
<protein>
    <submittedName>
        <fullName evidence="2">Uncharacterized protein</fullName>
    </submittedName>
</protein>
<comment type="caution">
    <text evidence="2">The sequence shown here is derived from an EMBL/GenBank/DDBJ whole genome shotgun (WGS) entry which is preliminary data.</text>
</comment>
<organism evidence="2 3">
    <name type="scientific">Dysgonomonas mossii</name>
    <dbReference type="NCBI Taxonomy" id="163665"/>
    <lineage>
        <taxon>Bacteria</taxon>
        <taxon>Pseudomonadati</taxon>
        <taxon>Bacteroidota</taxon>
        <taxon>Bacteroidia</taxon>
        <taxon>Bacteroidales</taxon>
        <taxon>Dysgonomonadaceae</taxon>
        <taxon>Dysgonomonas</taxon>
    </lineage>
</organism>